<evidence type="ECO:0000313" key="2">
    <source>
        <dbReference type="Proteomes" id="UP000298200"/>
    </source>
</evidence>
<proteinExistence type="predicted"/>
<sequence>MTKKDPNFLSFLGAPAQRALLHELGISKLEDLSRYTKKDLLRLHGFGPSSLPKLETELRRIGIQLKEPSIS</sequence>
<comment type="caution">
    <text evidence="1">The sequence shown here is derived from an EMBL/GenBank/DDBJ whole genome shotgun (WGS) entry which is preliminary data.</text>
</comment>
<evidence type="ECO:0000313" key="1">
    <source>
        <dbReference type="EMBL" id="TGL25906.1"/>
    </source>
</evidence>
<gene>
    <name evidence="1" type="ORF">EHQ46_00020</name>
</gene>
<organism evidence="1 2">
    <name type="scientific">Leptospira yanagawae</name>
    <dbReference type="NCBI Taxonomy" id="293069"/>
    <lineage>
        <taxon>Bacteria</taxon>
        <taxon>Pseudomonadati</taxon>
        <taxon>Spirochaetota</taxon>
        <taxon>Spirochaetia</taxon>
        <taxon>Leptospirales</taxon>
        <taxon>Leptospiraceae</taxon>
        <taxon>Leptospira</taxon>
    </lineage>
</organism>
<dbReference type="SUPFAM" id="SSF47789">
    <property type="entry name" value="C-terminal domain of RNA polymerase alpha subunit"/>
    <property type="match status" value="1"/>
</dbReference>
<accession>A0ABY2M7Z0</accession>
<evidence type="ECO:0008006" key="3">
    <source>
        <dbReference type="Google" id="ProtNLM"/>
    </source>
</evidence>
<dbReference type="Proteomes" id="UP000298200">
    <property type="component" value="Unassembled WGS sequence"/>
</dbReference>
<name>A0ABY2M7Z0_9LEPT</name>
<dbReference type="RefSeq" id="WP_135632502.1">
    <property type="nucleotide sequence ID" value="NZ_RQFU01000001.1"/>
</dbReference>
<reference evidence="2" key="1">
    <citation type="journal article" date="2019" name="PLoS Negl. Trop. Dis.">
        <title>Revisiting the worldwide diversity of Leptospira species in the environment.</title>
        <authorList>
            <person name="Vincent A.T."/>
            <person name="Schiettekatte O."/>
            <person name="Bourhy P."/>
            <person name="Veyrier F.J."/>
            <person name="Picardeau M."/>
        </authorList>
    </citation>
    <scope>NUCLEOTIDE SEQUENCE [LARGE SCALE GENOMIC DNA]</scope>
    <source>
        <strain evidence="2">201800272</strain>
    </source>
</reference>
<dbReference type="Gene3D" id="1.10.150.20">
    <property type="entry name" value="5' to 3' exonuclease, C-terminal subdomain"/>
    <property type="match status" value="1"/>
</dbReference>
<protein>
    <recommendedName>
        <fullName evidence="3">RNA polymerase alpha subunit C-terminal domain-containing protein</fullName>
    </recommendedName>
</protein>
<keyword evidence="2" id="KW-1185">Reference proteome</keyword>
<dbReference type="EMBL" id="RQFU01000001">
    <property type="protein sequence ID" value="TGL25906.1"/>
    <property type="molecule type" value="Genomic_DNA"/>
</dbReference>